<dbReference type="InterPro" id="IPR011004">
    <property type="entry name" value="Trimer_LpxA-like_sf"/>
</dbReference>
<dbReference type="Pfam" id="PF00132">
    <property type="entry name" value="Hexapep"/>
    <property type="match status" value="1"/>
</dbReference>
<dbReference type="CDD" id="cd04645">
    <property type="entry name" value="LbH_gamma_CA_like"/>
    <property type="match status" value="1"/>
</dbReference>
<evidence type="ECO:0000313" key="1">
    <source>
        <dbReference type="EMBL" id="PWF47768.1"/>
    </source>
</evidence>
<dbReference type="RefSeq" id="WP_106757987.1">
    <property type="nucleotide sequence ID" value="NZ_PXWF02000229.1"/>
</dbReference>
<dbReference type="Gene3D" id="2.160.10.10">
    <property type="entry name" value="Hexapeptide repeat proteins"/>
    <property type="match status" value="1"/>
</dbReference>
<organism evidence="1 2">
    <name type="scientific">Massilia glaciei</name>
    <dbReference type="NCBI Taxonomy" id="1524097"/>
    <lineage>
        <taxon>Bacteria</taxon>
        <taxon>Pseudomonadati</taxon>
        <taxon>Pseudomonadota</taxon>
        <taxon>Betaproteobacteria</taxon>
        <taxon>Burkholderiales</taxon>
        <taxon>Oxalobacteraceae</taxon>
        <taxon>Telluria group</taxon>
        <taxon>Massilia</taxon>
    </lineage>
</organism>
<evidence type="ECO:0000313" key="2">
    <source>
        <dbReference type="Proteomes" id="UP000241421"/>
    </source>
</evidence>
<dbReference type="Proteomes" id="UP000241421">
    <property type="component" value="Unassembled WGS sequence"/>
</dbReference>
<dbReference type="InterPro" id="IPR047324">
    <property type="entry name" value="LbH_gamma_CA-like"/>
</dbReference>
<dbReference type="AlphaFoldDB" id="A0A2U2HJQ5"/>
<reference evidence="1 2" key="1">
    <citation type="submission" date="2018-04" db="EMBL/GenBank/DDBJ databases">
        <title>Massilia violaceinigra sp. nov., a novel purple-pigmented bacterium isolated from Tianshan glacier, Xinjiang, China.</title>
        <authorList>
            <person name="Wang H."/>
        </authorList>
    </citation>
    <scope>NUCLEOTIDE SEQUENCE [LARGE SCALE GENOMIC DNA]</scope>
    <source>
        <strain evidence="1 2">B448-2</strain>
    </source>
</reference>
<dbReference type="PANTHER" id="PTHR13061">
    <property type="entry name" value="DYNACTIN SUBUNIT P25"/>
    <property type="match status" value="1"/>
</dbReference>
<sequence>MAIYQLGDDAPEIDETAYVADSASVIGKVTLGENASVWSGVTIRGDNERITVGANSNIQEGTVMHTDMGYPLTIGEGVTVGHQAMLHGCTVGDGALIGIQAVILNGAVIGKGCLVGAGALVTEGKQFPDNSLIIGSPAKAVRTLTEADLARLQSNAANYVARGQFFKAELKRIG</sequence>
<dbReference type="InterPro" id="IPR001451">
    <property type="entry name" value="Hexapep"/>
</dbReference>
<protein>
    <submittedName>
        <fullName evidence="1">Gamma carbonic anhydrase family protein</fullName>
    </submittedName>
</protein>
<dbReference type="SUPFAM" id="SSF51161">
    <property type="entry name" value="Trimeric LpxA-like enzymes"/>
    <property type="match status" value="1"/>
</dbReference>
<dbReference type="EMBL" id="PXWF02000229">
    <property type="protein sequence ID" value="PWF47768.1"/>
    <property type="molecule type" value="Genomic_DNA"/>
</dbReference>
<dbReference type="InterPro" id="IPR050484">
    <property type="entry name" value="Transf_Hexapept/Carb_Anhydrase"/>
</dbReference>
<gene>
    <name evidence="1" type="ORF">C7C56_013955</name>
</gene>
<proteinExistence type="predicted"/>
<accession>A0A2U2HJQ5</accession>
<dbReference type="OrthoDB" id="9803036at2"/>
<keyword evidence="2" id="KW-1185">Reference proteome</keyword>
<dbReference type="PANTHER" id="PTHR13061:SF29">
    <property type="entry name" value="GAMMA CARBONIC ANHYDRASE-LIKE 1, MITOCHONDRIAL-RELATED"/>
    <property type="match status" value="1"/>
</dbReference>
<name>A0A2U2HJQ5_9BURK</name>
<comment type="caution">
    <text evidence="1">The sequence shown here is derived from an EMBL/GenBank/DDBJ whole genome shotgun (WGS) entry which is preliminary data.</text>
</comment>